<reference evidence="1 2" key="1">
    <citation type="journal article" name="Front. Microbiol.">
        <title>Sugar Metabolism of the First Thermophilic Planctomycete Thermogutta terrifontis: Comparative Genomic and Transcriptomic Approaches.</title>
        <authorList>
            <person name="Elcheninov A.G."/>
            <person name="Menzel P."/>
            <person name="Gudbergsdottir S.R."/>
            <person name="Slesarev A.I."/>
            <person name="Kadnikov V.V."/>
            <person name="Krogh A."/>
            <person name="Bonch-Osmolovskaya E.A."/>
            <person name="Peng X."/>
            <person name="Kublanov I.V."/>
        </authorList>
    </citation>
    <scope>NUCLEOTIDE SEQUENCE [LARGE SCALE GENOMIC DNA]</scope>
    <source>
        <strain evidence="1 2">R1</strain>
    </source>
</reference>
<name>A0A286RGE6_9BACT</name>
<evidence type="ECO:0000313" key="2">
    <source>
        <dbReference type="Proteomes" id="UP000215086"/>
    </source>
</evidence>
<keyword evidence="2" id="KW-1185">Reference proteome</keyword>
<sequence>MLLAFSATLFAGEASQAQNVSSQETVILEVLREPALGRNLLNETAWRSYGEGFVSKDGTFVCDNGADPNAVRGVVQTVELNQTTPAPLLAIAESAAENVGGSRDNDYSLYLDLQYADGTPLWGQAAPFDVGTHGWQEKRVIIFPEKPVKRLSFYLLFRRHSGTAAFRAPRLYQLSLPQGGFFDGVPCTWHKKGYSGFIIRDVKAGTDFYALHQSALGIECEQKVEKLGPGDSIDVRLKWRGSGDKLLTLSYLYSVSGNDQLPVVWYPDPRREEAISGIGEYTVATRTRAGVAHRLSRWPFAAIRSGDTGHAIGIDMTLPAVFRVGYHAGLRCLFVSYDVALTPEKREAHLRLVKWQFPGQMGFRGALQSYYEMFPEVFRVRIQKQGLWMPFAKISSVEAWEDFGFRFKEGDNETAWDDAHGILTFRYTEPMTWWMPMGSELPRTYEAAVAEAERLASLGRPQARAWQTSSFRDEYGRIPVRLLDTPWCNGAVWSMNSLPQIPGEITDFRLKWNPEIRERLYGPNRKADLDGEYIDSSEGYVTDELDFRRDHFVGERPLTYDGDSLQPAVFRGLIVFEYVRAIAEDVHGMGKYMMANGTPSQLCWLVPWLDVLGTETDWNRNGKWQPMSDGELLYRRALCGKKPYCFLMNTNFDQFDYQHVEKYMARSLAYGMFPSFFSPNASTGHYFSRPELYNRDRPLFKKYVPLCKLVAEAGWEPITNARSSHPRVYVERFGNRYFTVFNDTSEKTRVLVTFDPDVEIGPSIRELLRGTAHPVQNRQVELTLEGEGVAVLDVLPGQAN</sequence>
<gene>
    <name evidence="1" type="ORF">THTE_2431</name>
</gene>
<dbReference type="KEGG" id="ttf:THTE_2431"/>
<proteinExistence type="predicted"/>
<evidence type="ECO:0000313" key="1">
    <source>
        <dbReference type="EMBL" id="ASV75033.1"/>
    </source>
</evidence>
<dbReference type="Proteomes" id="UP000215086">
    <property type="component" value="Chromosome"/>
</dbReference>
<dbReference type="AlphaFoldDB" id="A0A286RGE6"/>
<dbReference type="EMBL" id="CP018477">
    <property type="protein sequence ID" value="ASV75033.1"/>
    <property type="molecule type" value="Genomic_DNA"/>
</dbReference>
<accession>A0A286RGE6</accession>
<protein>
    <submittedName>
        <fullName evidence="1">Uncharacterized protein</fullName>
    </submittedName>
</protein>
<organism evidence="1 2">
    <name type="scientific">Thermogutta terrifontis</name>
    <dbReference type="NCBI Taxonomy" id="1331910"/>
    <lineage>
        <taxon>Bacteria</taxon>
        <taxon>Pseudomonadati</taxon>
        <taxon>Planctomycetota</taxon>
        <taxon>Planctomycetia</taxon>
        <taxon>Pirellulales</taxon>
        <taxon>Thermoguttaceae</taxon>
        <taxon>Thermogutta</taxon>
    </lineage>
</organism>